<proteinExistence type="predicted"/>
<dbReference type="AlphaFoldDB" id="A0A4C1UNJ7"/>
<protein>
    <recommendedName>
        <fullName evidence="3">Mariner Mos1 transposase</fullName>
    </recommendedName>
</protein>
<evidence type="ECO:0008006" key="3">
    <source>
        <dbReference type="Google" id="ProtNLM"/>
    </source>
</evidence>
<comment type="caution">
    <text evidence="1">The sequence shown here is derived from an EMBL/GenBank/DDBJ whole genome shotgun (WGS) entry which is preliminary data.</text>
</comment>
<keyword evidence="2" id="KW-1185">Reference proteome</keyword>
<dbReference type="InterPro" id="IPR036397">
    <property type="entry name" value="RNaseH_sf"/>
</dbReference>
<dbReference type="Proteomes" id="UP000299102">
    <property type="component" value="Unassembled WGS sequence"/>
</dbReference>
<gene>
    <name evidence="1" type="ORF">EVAR_102892_1</name>
</gene>
<name>A0A4C1UNJ7_EUMVA</name>
<evidence type="ECO:0000313" key="1">
    <source>
        <dbReference type="EMBL" id="GBP27637.1"/>
    </source>
</evidence>
<dbReference type="GO" id="GO:0003676">
    <property type="term" value="F:nucleic acid binding"/>
    <property type="evidence" value="ECO:0007669"/>
    <property type="project" value="InterPro"/>
</dbReference>
<accession>A0A4C1UNJ7</accession>
<sequence length="129" mass="15111">MKEGVEWWTQELADKNESGAMEGEMSHRNSQPLSKMQQRKLLLHVCIQCAVLPLELGCFRLYKKAVLAWIPHNLTEAQKTDRVTWCNAMLTRFKEEVSTSVWDIITGYELWVYCYDLKTKQQVTRERSG</sequence>
<dbReference type="OrthoDB" id="10017160at2759"/>
<reference evidence="1 2" key="1">
    <citation type="journal article" date="2019" name="Commun. Biol.">
        <title>The bagworm genome reveals a unique fibroin gene that provides high tensile strength.</title>
        <authorList>
            <person name="Kono N."/>
            <person name="Nakamura H."/>
            <person name="Ohtoshi R."/>
            <person name="Tomita M."/>
            <person name="Numata K."/>
            <person name="Arakawa K."/>
        </authorList>
    </citation>
    <scope>NUCLEOTIDE SEQUENCE [LARGE SCALE GENOMIC DNA]</scope>
</reference>
<dbReference type="EMBL" id="BGZK01000196">
    <property type="protein sequence ID" value="GBP27637.1"/>
    <property type="molecule type" value="Genomic_DNA"/>
</dbReference>
<evidence type="ECO:0000313" key="2">
    <source>
        <dbReference type="Proteomes" id="UP000299102"/>
    </source>
</evidence>
<organism evidence="1 2">
    <name type="scientific">Eumeta variegata</name>
    <name type="common">Bagworm moth</name>
    <name type="synonym">Eumeta japonica</name>
    <dbReference type="NCBI Taxonomy" id="151549"/>
    <lineage>
        <taxon>Eukaryota</taxon>
        <taxon>Metazoa</taxon>
        <taxon>Ecdysozoa</taxon>
        <taxon>Arthropoda</taxon>
        <taxon>Hexapoda</taxon>
        <taxon>Insecta</taxon>
        <taxon>Pterygota</taxon>
        <taxon>Neoptera</taxon>
        <taxon>Endopterygota</taxon>
        <taxon>Lepidoptera</taxon>
        <taxon>Glossata</taxon>
        <taxon>Ditrysia</taxon>
        <taxon>Tineoidea</taxon>
        <taxon>Psychidae</taxon>
        <taxon>Oiketicinae</taxon>
        <taxon>Eumeta</taxon>
    </lineage>
</organism>
<dbReference type="Gene3D" id="3.30.420.10">
    <property type="entry name" value="Ribonuclease H-like superfamily/Ribonuclease H"/>
    <property type="match status" value="1"/>
</dbReference>